<dbReference type="Gene3D" id="2.130.10.10">
    <property type="entry name" value="YVTN repeat-like/Quinoprotein amine dehydrogenase"/>
    <property type="match status" value="1"/>
</dbReference>
<dbReference type="Pfam" id="PF07433">
    <property type="entry name" value="DUF1513"/>
    <property type="match status" value="1"/>
</dbReference>
<feature type="compositionally biased region" description="Low complexity" evidence="1">
    <location>
        <begin position="17"/>
        <end position="36"/>
    </location>
</feature>
<evidence type="ECO:0000256" key="1">
    <source>
        <dbReference type="SAM" id="MobiDB-lite"/>
    </source>
</evidence>
<organism evidence="2 3">
    <name type="scientific">Piscinibacter aquaticus</name>
    <dbReference type="NCBI Taxonomy" id="392597"/>
    <lineage>
        <taxon>Bacteria</taxon>
        <taxon>Pseudomonadati</taxon>
        <taxon>Pseudomonadota</taxon>
        <taxon>Betaproteobacteria</taxon>
        <taxon>Burkholderiales</taxon>
        <taxon>Sphaerotilaceae</taxon>
        <taxon>Piscinibacter</taxon>
    </lineage>
</organism>
<dbReference type="SUPFAM" id="SSF50969">
    <property type="entry name" value="YVTN repeat-like/Quinoprotein amine dehydrogenase"/>
    <property type="match status" value="1"/>
</dbReference>
<name>A0A5C6U1D5_9BURK</name>
<reference evidence="2 3" key="1">
    <citation type="submission" date="2019-08" db="EMBL/GenBank/DDBJ databases">
        <authorList>
            <person name="Khan S.A."/>
            <person name="Jeon C.O."/>
            <person name="Jeong S.E."/>
        </authorList>
    </citation>
    <scope>NUCLEOTIDE SEQUENCE [LARGE SCALE GENOMIC DNA]</scope>
    <source>
        <strain evidence="3">IMCC1728</strain>
    </source>
</reference>
<dbReference type="InterPro" id="IPR011044">
    <property type="entry name" value="Quino_amine_DH_bsu"/>
</dbReference>
<evidence type="ECO:0000313" key="2">
    <source>
        <dbReference type="EMBL" id="TXC66754.1"/>
    </source>
</evidence>
<dbReference type="AlphaFoldDB" id="A0A5C6U1D5"/>
<dbReference type="InterPro" id="IPR015943">
    <property type="entry name" value="WD40/YVTN_repeat-like_dom_sf"/>
</dbReference>
<keyword evidence="3" id="KW-1185">Reference proteome</keyword>
<dbReference type="InterPro" id="IPR008311">
    <property type="entry name" value="UCP028101"/>
</dbReference>
<evidence type="ECO:0000313" key="3">
    <source>
        <dbReference type="Proteomes" id="UP000321832"/>
    </source>
</evidence>
<sequence>MPACLRCPPPSPDPPHCRAAASSRGSAPSPLQARGTPPAPHRRPRASAWPPPWRLPDGTPGELDRVGVLEIDWAASHIRVLADHPAPGRAHGLLAMPDGGFVAVANRPGRWLLRCDAQGRVLQRHDLDADGAPHTLGGHAMLSADGQRLFTCETNPDTGDGWIGVRSPDTLRRLGEFRSHGIDPHQMLLDGDGRLWVANGGIPRLRDGRKTAMERMAPSLVELAPDDGRLLAAHRLADPRLSVRHIAWAAGGSKRMGVALQAEHEDEAARREAPLLAVLEDGKLTLPTRDAQGAGYAGDIAAGPGGGFVLSGQRTGRGLWWHPGAAADLVRVAELGEPCALASWDDGRGVLIAARLGVARWHASEAPRMLRWPMPMSPDNHWLLLNEAA</sequence>
<dbReference type="EMBL" id="VOPW01000001">
    <property type="protein sequence ID" value="TXC66754.1"/>
    <property type="molecule type" value="Genomic_DNA"/>
</dbReference>
<feature type="region of interest" description="Disordered" evidence="1">
    <location>
        <begin position="1"/>
        <end position="58"/>
    </location>
</feature>
<dbReference type="Proteomes" id="UP000321832">
    <property type="component" value="Unassembled WGS sequence"/>
</dbReference>
<accession>A0A5C6U1D5</accession>
<proteinExistence type="predicted"/>
<protein>
    <submittedName>
        <fullName evidence="2">DUF1513 domain-containing protein</fullName>
    </submittedName>
</protein>
<gene>
    <name evidence="2" type="ORF">FSC37_15875</name>
</gene>
<comment type="caution">
    <text evidence="2">The sequence shown here is derived from an EMBL/GenBank/DDBJ whole genome shotgun (WGS) entry which is preliminary data.</text>
</comment>